<dbReference type="Gramene" id="ONK81114">
    <property type="protein sequence ID" value="ONK81114"/>
    <property type="gene ID" value="A4U43_C01F25460"/>
</dbReference>
<dbReference type="GO" id="GO:0048446">
    <property type="term" value="P:petal morphogenesis"/>
    <property type="evidence" value="ECO:0007669"/>
    <property type="project" value="EnsemblPlants"/>
</dbReference>
<dbReference type="AlphaFoldDB" id="A0A5P1FSX3"/>
<feature type="compositionally biased region" description="Basic and acidic residues" evidence="3">
    <location>
        <begin position="203"/>
        <end position="219"/>
    </location>
</feature>
<dbReference type="GO" id="GO:0051211">
    <property type="term" value="P:anisotropic cell growth"/>
    <property type="evidence" value="ECO:0007669"/>
    <property type="project" value="EnsemblPlants"/>
</dbReference>
<dbReference type="PANTHER" id="PTHR31342">
    <property type="entry name" value="PROTEIN CHUP1, CHLOROPLASTIC"/>
    <property type="match status" value="1"/>
</dbReference>
<feature type="compositionally biased region" description="Pro residues" evidence="3">
    <location>
        <begin position="227"/>
        <end position="237"/>
    </location>
</feature>
<dbReference type="GO" id="GO:0071260">
    <property type="term" value="P:cellular response to mechanical stimulus"/>
    <property type="evidence" value="ECO:0007669"/>
    <property type="project" value="EnsemblPlants"/>
</dbReference>
<dbReference type="OMA" id="HFEWPEN"/>
<organism evidence="4 5">
    <name type="scientific">Asparagus officinalis</name>
    <name type="common">Garden asparagus</name>
    <dbReference type="NCBI Taxonomy" id="4686"/>
    <lineage>
        <taxon>Eukaryota</taxon>
        <taxon>Viridiplantae</taxon>
        <taxon>Streptophyta</taxon>
        <taxon>Embryophyta</taxon>
        <taxon>Tracheophyta</taxon>
        <taxon>Spermatophyta</taxon>
        <taxon>Magnoliopsida</taxon>
        <taxon>Liliopsida</taxon>
        <taxon>Asparagales</taxon>
        <taxon>Asparagaceae</taxon>
        <taxon>Asparagoideae</taxon>
        <taxon>Asparagus</taxon>
    </lineage>
</organism>
<reference evidence="5" key="1">
    <citation type="journal article" date="2017" name="Nat. Commun.">
        <title>The asparagus genome sheds light on the origin and evolution of a young Y chromosome.</title>
        <authorList>
            <person name="Harkess A."/>
            <person name="Zhou J."/>
            <person name="Xu C."/>
            <person name="Bowers J.E."/>
            <person name="Van der Hulst R."/>
            <person name="Ayyampalayam S."/>
            <person name="Mercati F."/>
            <person name="Riccardi P."/>
            <person name="McKain M.R."/>
            <person name="Kakrana A."/>
            <person name="Tang H."/>
            <person name="Ray J."/>
            <person name="Groenendijk J."/>
            <person name="Arikit S."/>
            <person name="Mathioni S.M."/>
            <person name="Nakano M."/>
            <person name="Shan H."/>
            <person name="Telgmann-Rauber A."/>
            <person name="Kanno A."/>
            <person name="Yue Z."/>
            <person name="Chen H."/>
            <person name="Li W."/>
            <person name="Chen Y."/>
            <person name="Xu X."/>
            <person name="Zhang Y."/>
            <person name="Luo S."/>
            <person name="Chen H."/>
            <person name="Gao J."/>
            <person name="Mao Z."/>
            <person name="Pires J.C."/>
            <person name="Luo M."/>
            <person name="Kudrna D."/>
            <person name="Wing R.A."/>
            <person name="Meyers B.C."/>
            <person name="Yi K."/>
            <person name="Kong H."/>
            <person name="Lavrijsen P."/>
            <person name="Sunseri F."/>
            <person name="Falavigna A."/>
            <person name="Ye Y."/>
            <person name="Leebens-Mack J.H."/>
            <person name="Chen G."/>
        </authorList>
    </citation>
    <scope>NUCLEOTIDE SEQUENCE [LARGE SCALE GENOMIC DNA]</scope>
    <source>
        <strain evidence="5">cv. DH0086</strain>
    </source>
</reference>
<dbReference type="EMBL" id="CM007381">
    <property type="protein sequence ID" value="ONK81114.1"/>
    <property type="molecule type" value="Genomic_DNA"/>
</dbReference>
<feature type="region of interest" description="Disordered" evidence="3">
    <location>
        <begin position="197"/>
        <end position="258"/>
    </location>
</feature>
<dbReference type="GO" id="GO:0005829">
    <property type="term" value="C:cytosol"/>
    <property type="evidence" value="ECO:0007669"/>
    <property type="project" value="EnsemblPlants"/>
</dbReference>
<dbReference type="GO" id="GO:0055028">
    <property type="term" value="C:cortical microtubule"/>
    <property type="evidence" value="ECO:0007669"/>
    <property type="project" value="EnsemblPlants"/>
</dbReference>
<evidence type="ECO:0000256" key="3">
    <source>
        <dbReference type="SAM" id="MobiDB-lite"/>
    </source>
</evidence>
<gene>
    <name evidence="4" type="ORF">A4U43_C01F25460</name>
</gene>
<dbReference type="GO" id="GO:0005886">
    <property type="term" value="C:plasma membrane"/>
    <property type="evidence" value="ECO:0007669"/>
    <property type="project" value="EnsemblPlants"/>
</dbReference>
<dbReference type="GO" id="GO:0048826">
    <property type="term" value="P:cotyledon morphogenesis"/>
    <property type="evidence" value="ECO:0007669"/>
    <property type="project" value="EnsemblPlants"/>
</dbReference>
<evidence type="ECO:0000313" key="4">
    <source>
        <dbReference type="EMBL" id="ONK81114.1"/>
    </source>
</evidence>
<protein>
    <submittedName>
        <fullName evidence="4">Uncharacterized protein</fullName>
    </submittedName>
</protein>
<name>A0A5P1FSX3_ASPOF</name>
<dbReference type="GO" id="GO:0090436">
    <property type="term" value="P:leaf pavement cell development"/>
    <property type="evidence" value="ECO:0007669"/>
    <property type="project" value="EnsemblPlants"/>
</dbReference>
<dbReference type="InterPro" id="IPR040265">
    <property type="entry name" value="CHUP1/IPGA1-like"/>
</dbReference>
<feature type="region of interest" description="Disordered" evidence="3">
    <location>
        <begin position="1"/>
        <end position="25"/>
    </location>
</feature>
<sequence>MVAGKVKAAMGFHRSPSPGPCTPRLENPRAIVVVADADHGEGLSVQPRPPDVSELLKLVEELQERESRLRTELLEHKLLKETVAIVPFLEKDLALKTEEVDRCKKRMEILEANIEEMEEGGRRKDERISELEAEIEELKKKKNGSRSVTVDIDECSSSSQRFQALIDASAKSNLLRHLKKCSTFTAVTQNQEVQQQQQQQKVGVEEKKDADEVESDKKSSLMMPKAPRIPKPPPLPSFPSRSSSSSSSSSSLSSSDEIKTDVETQRDFIRFLIKEVNSAAFTNIEDLVAFVKWLDDELSYLVDERAVLKHFDWPEQKADAMREAAFGQPCSSVLKKMQALLEKLEQGVYNLSRMREVAVKKYKGFQIPWEWMLDAGFVSQIKLASVKLAMKYMKRVSSELESVAGGPEEEELMLQGAVRFRLNQFAGGFDVETMRAFQELRDKVCALQSHKQTHNEQQQQQQKLFSRSMSLSC</sequence>
<accession>A0A5P1FSX3</accession>
<dbReference type="GO" id="GO:0043622">
    <property type="term" value="P:cortical microtubule organization"/>
    <property type="evidence" value="ECO:0007669"/>
    <property type="project" value="EnsemblPlants"/>
</dbReference>
<dbReference type="Proteomes" id="UP000243459">
    <property type="component" value="Chromosome 1"/>
</dbReference>
<dbReference type="PANTHER" id="PTHR31342:SF18">
    <property type="entry name" value="OS01G0651932 PROTEIN"/>
    <property type="match status" value="1"/>
</dbReference>
<evidence type="ECO:0000256" key="1">
    <source>
        <dbReference type="ARBA" id="ARBA00023054"/>
    </source>
</evidence>
<evidence type="ECO:0000256" key="2">
    <source>
        <dbReference type="SAM" id="Coils"/>
    </source>
</evidence>
<keyword evidence="5" id="KW-1185">Reference proteome</keyword>
<keyword evidence="1 2" id="KW-0175">Coiled coil</keyword>
<proteinExistence type="predicted"/>
<dbReference type="GO" id="GO:0008017">
    <property type="term" value="F:microtubule binding"/>
    <property type="evidence" value="ECO:0007669"/>
    <property type="project" value="EnsemblPlants"/>
</dbReference>
<feature type="compositionally biased region" description="Polar residues" evidence="3">
    <location>
        <begin position="463"/>
        <end position="473"/>
    </location>
</feature>
<feature type="compositionally biased region" description="Low complexity" evidence="3">
    <location>
        <begin position="238"/>
        <end position="255"/>
    </location>
</feature>
<dbReference type="GO" id="GO:0072699">
    <property type="term" value="P:protein localization to cortical microtubule cytoskeleton"/>
    <property type="evidence" value="ECO:0007669"/>
    <property type="project" value="EnsemblPlants"/>
</dbReference>
<feature type="coiled-coil region" evidence="2">
    <location>
        <begin position="52"/>
        <end position="148"/>
    </location>
</feature>
<feature type="region of interest" description="Disordered" evidence="3">
    <location>
        <begin position="451"/>
        <end position="473"/>
    </location>
</feature>
<evidence type="ECO:0000313" key="5">
    <source>
        <dbReference type="Proteomes" id="UP000243459"/>
    </source>
</evidence>